<feature type="transmembrane region" description="Helical" evidence="12">
    <location>
        <begin position="1159"/>
        <end position="1181"/>
    </location>
</feature>
<keyword evidence="6" id="KW-0677">Repeat</keyword>
<dbReference type="SMART" id="SM00630">
    <property type="entry name" value="Sema"/>
    <property type="match status" value="1"/>
</dbReference>
<dbReference type="SUPFAM" id="SSF48350">
    <property type="entry name" value="GTPase activation domain, GAP"/>
    <property type="match status" value="1"/>
</dbReference>
<dbReference type="STRING" id="10228.B3RWZ9"/>
<reference evidence="15 16" key="1">
    <citation type="journal article" date="2008" name="Nature">
        <title>The Trichoplax genome and the nature of placozoans.</title>
        <authorList>
            <person name="Srivastava M."/>
            <person name="Begovic E."/>
            <person name="Chapman J."/>
            <person name="Putnam N.H."/>
            <person name="Hellsten U."/>
            <person name="Kawashima T."/>
            <person name="Kuo A."/>
            <person name="Mitros T."/>
            <person name="Salamov A."/>
            <person name="Carpenter M.L."/>
            <person name="Signorovitch A.Y."/>
            <person name="Moreno M.A."/>
            <person name="Kamm K."/>
            <person name="Grimwood J."/>
            <person name="Schmutz J."/>
            <person name="Shapiro H."/>
            <person name="Grigoriev I.V."/>
            <person name="Buss L.W."/>
            <person name="Schierwater B."/>
            <person name="Dellaporta S.L."/>
            <person name="Rokhsar D.S."/>
        </authorList>
    </citation>
    <scope>NUCLEOTIDE SEQUENCE [LARGE SCALE GENOMIC DNA]</scope>
    <source>
        <strain evidence="15 16">Grell-BS-1999</strain>
    </source>
</reference>
<feature type="chain" id="PRO_5002797044" description="Sema domain-containing protein" evidence="13">
    <location>
        <begin position="20"/>
        <end position="1802"/>
    </location>
</feature>
<dbReference type="CDD" id="cd00102">
    <property type="entry name" value="IPT"/>
    <property type="match status" value="1"/>
</dbReference>
<keyword evidence="8 12" id="KW-0472">Membrane</keyword>
<evidence type="ECO:0000256" key="13">
    <source>
        <dbReference type="SAM" id="SignalP"/>
    </source>
</evidence>
<dbReference type="InterPro" id="IPR036352">
    <property type="entry name" value="Semap_dom_sf"/>
</dbReference>
<keyword evidence="7 12" id="KW-1133">Transmembrane helix</keyword>
<dbReference type="Gene3D" id="1.10.506.10">
    <property type="entry name" value="GTPase Activation - p120gap, domain 1"/>
    <property type="match status" value="1"/>
</dbReference>
<dbReference type="InterPro" id="IPR013548">
    <property type="entry name" value="Plexin_cytoplasmic_RasGAP_dom"/>
</dbReference>
<dbReference type="SMART" id="SM00429">
    <property type="entry name" value="IPT"/>
    <property type="match status" value="4"/>
</dbReference>
<dbReference type="CDD" id="cd11236">
    <property type="entry name" value="Sema_plexin_like"/>
    <property type="match status" value="1"/>
</dbReference>
<comment type="caution">
    <text evidence="11">Lacks conserved residue(s) required for the propagation of feature annotation.</text>
</comment>
<dbReference type="GO" id="GO:0017154">
    <property type="term" value="F:semaphorin receptor activity"/>
    <property type="evidence" value="ECO:0000318"/>
    <property type="project" value="GO_Central"/>
</dbReference>
<dbReference type="InterPro" id="IPR041019">
    <property type="entry name" value="TIG1_plexin"/>
</dbReference>
<evidence type="ECO:0000259" key="14">
    <source>
        <dbReference type="PROSITE" id="PS51004"/>
    </source>
</evidence>
<evidence type="ECO:0000256" key="12">
    <source>
        <dbReference type="SAM" id="Phobius"/>
    </source>
</evidence>
<keyword evidence="4 12" id="KW-0812">Transmembrane</keyword>
<keyword evidence="3" id="KW-1003">Cell membrane</keyword>
<evidence type="ECO:0000256" key="10">
    <source>
        <dbReference type="ARBA" id="ARBA00023180"/>
    </source>
</evidence>
<dbReference type="PROSITE" id="PS51004">
    <property type="entry name" value="SEMA"/>
    <property type="match status" value="1"/>
</dbReference>
<evidence type="ECO:0000256" key="1">
    <source>
        <dbReference type="ARBA" id="ARBA00004251"/>
    </source>
</evidence>
<dbReference type="RefSeq" id="XP_002113113.1">
    <property type="nucleotide sequence ID" value="XM_002113077.1"/>
</dbReference>
<dbReference type="InterPro" id="IPR041362">
    <property type="entry name" value="TIG2_plexin"/>
</dbReference>
<dbReference type="InterPro" id="IPR016201">
    <property type="entry name" value="PSI"/>
</dbReference>
<dbReference type="GeneID" id="6754326"/>
<dbReference type="KEGG" id="tad:TRIADDRAFT_56943"/>
<dbReference type="InterPro" id="IPR008936">
    <property type="entry name" value="Rho_GTPase_activation_prot"/>
</dbReference>
<dbReference type="InterPro" id="IPR002165">
    <property type="entry name" value="Plexin_repeat"/>
</dbReference>
<organism evidence="15 16">
    <name type="scientific">Trichoplax adhaerens</name>
    <name type="common">Trichoplax reptans</name>
    <dbReference type="NCBI Taxonomy" id="10228"/>
    <lineage>
        <taxon>Eukaryota</taxon>
        <taxon>Metazoa</taxon>
        <taxon>Placozoa</taxon>
        <taxon>Uniplacotomia</taxon>
        <taxon>Trichoplacea</taxon>
        <taxon>Trichoplacidae</taxon>
        <taxon>Trichoplax</taxon>
    </lineage>
</organism>
<dbReference type="InterPro" id="IPR031148">
    <property type="entry name" value="Plexin"/>
</dbReference>
<evidence type="ECO:0000256" key="8">
    <source>
        <dbReference type="ARBA" id="ARBA00023136"/>
    </source>
</evidence>
<evidence type="ECO:0000256" key="6">
    <source>
        <dbReference type="ARBA" id="ARBA00022737"/>
    </source>
</evidence>
<dbReference type="Pfam" id="PF18020">
    <property type="entry name" value="TIG_2"/>
    <property type="match status" value="1"/>
</dbReference>
<name>B3RWZ9_TRIAD</name>
<evidence type="ECO:0000313" key="16">
    <source>
        <dbReference type="Proteomes" id="UP000009022"/>
    </source>
</evidence>
<dbReference type="Gene3D" id="2.60.40.10">
    <property type="entry name" value="Immunoglobulins"/>
    <property type="match status" value="4"/>
</dbReference>
<evidence type="ECO:0000256" key="5">
    <source>
        <dbReference type="ARBA" id="ARBA00022729"/>
    </source>
</evidence>
<dbReference type="Pfam" id="PF01437">
    <property type="entry name" value="PSI"/>
    <property type="match status" value="1"/>
</dbReference>
<dbReference type="HOGENOM" id="CLU_001436_2_0_1"/>
<evidence type="ECO:0000256" key="11">
    <source>
        <dbReference type="PROSITE-ProRule" id="PRU00352"/>
    </source>
</evidence>
<dbReference type="GO" id="GO:0030334">
    <property type="term" value="P:regulation of cell migration"/>
    <property type="evidence" value="ECO:0000318"/>
    <property type="project" value="GO_Central"/>
</dbReference>
<dbReference type="FunFam" id="2.60.40.10:FF:003356">
    <property type="match status" value="1"/>
</dbReference>
<dbReference type="GO" id="GO:0071526">
    <property type="term" value="P:semaphorin-plexin signaling pathway"/>
    <property type="evidence" value="ECO:0000318"/>
    <property type="project" value="GO_Central"/>
</dbReference>
<dbReference type="PANTHER" id="PTHR22625:SF70">
    <property type="entry name" value="PLEXIN A, ISOFORM A"/>
    <property type="match status" value="1"/>
</dbReference>
<dbReference type="GO" id="GO:0002116">
    <property type="term" value="C:semaphorin receptor complex"/>
    <property type="evidence" value="ECO:0000318"/>
    <property type="project" value="GO_Central"/>
</dbReference>
<dbReference type="SMART" id="SM00423">
    <property type="entry name" value="PSI"/>
    <property type="match status" value="2"/>
</dbReference>
<dbReference type="Gene3D" id="3.10.20.90">
    <property type="entry name" value="Phosphatidylinositol 3-kinase Catalytic Subunit, Chain A, domain 1"/>
    <property type="match status" value="1"/>
</dbReference>
<evidence type="ECO:0000256" key="3">
    <source>
        <dbReference type="ARBA" id="ARBA00022475"/>
    </source>
</evidence>
<dbReference type="Pfam" id="PF17960">
    <property type="entry name" value="TIG_plexin"/>
    <property type="match status" value="1"/>
</dbReference>
<evidence type="ECO:0000256" key="4">
    <source>
        <dbReference type="ARBA" id="ARBA00022692"/>
    </source>
</evidence>
<feature type="transmembrane region" description="Helical" evidence="12">
    <location>
        <begin position="1358"/>
        <end position="1383"/>
    </location>
</feature>
<dbReference type="FunCoup" id="B3RWZ9">
    <property type="interactions" value="1211"/>
</dbReference>
<dbReference type="CTD" id="6754326"/>
<accession>B3RWZ9</accession>
<dbReference type="CDD" id="cd12205">
    <property type="entry name" value="RasGAP_plexin"/>
    <property type="match status" value="1"/>
</dbReference>
<keyword evidence="16" id="KW-1185">Reference proteome</keyword>
<dbReference type="Pfam" id="PF01833">
    <property type="entry name" value="TIG"/>
    <property type="match status" value="3"/>
</dbReference>
<dbReference type="OrthoDB" id="9987283at2759"/>
<keyword evidence="5 13" id="KW-0732">Signal</keyword>
<evidence type="ECO:0000256" key="9">
    <source>
        <dbReference type="ARBA" id="ARBA00023157"/>
    </source>
</evidence>
<dbReference type="InterPro" id="IPR001627">
    <property type="entry name" value="Semap_dom"/>
</dbReference>
<keyword evidence="9" id="KW-1015">Disulfide bond</keyword>
<dbReference type="Proteomes" id="UP000009022">
    <property type="component" value="Unassembled WGS sequence"/>
</dbReference>
<dbReference type="PhylomeDB" id="B3RWZ9"/>
<dbReference type="OMA" id="KYNEQLM"/>
<comment type="subcellular location">
    <subcellularLocation>
        <location evidence="1">Cell membrane</location>
        <topology evidence="1">Single-pass type I membrane protein</topology>
    </subcellularLocation>
</comment>
<sequence>MFNNICWVLLLSSIGIACGQTPTATYTSPNVNSVTFQNMDLDESAGRIYIGAKNAIYLLNSTTLTILTSASTGPVQDSPYCAPLPDSCSSSRNLSDNYNKILIADTSGQRLIVCGSVNQGRCRIRQLNNLALITNTVQPSYFVAANQPSASTLAFVGSGVPNTTKVLYVGVQYTQRSFFSSAVPALAARSLYHQSSQSDLLNYANLLPSESNIKFTDRSYEVQYINGFSHGGYTYFATVQKAVTLTSTTASIANNYISKLIRLCNGPNQFQSYVETPLECRGANSRIYNLLQAAYLTKPGSSLATSLQVSTSSDILIGVFSASNETNSRFPSTDAAVCIYTMQSVSSVFSTNINNCYGSQILVGLPYIVNPTARCQVSQVPQCSSQTNPAIGGSQSIYGQALLELKQHIITSIIATPVRSNTVVFLGTNSGHILKLRVNSATSASQYQDLTIDQNYPIISMKYTKNKNSIYTLSTTKLVLIPVHDCNTHKNCDNCMNSKDPYCGWCTIANKCTSRSGCFTSNEAFWTQSGTTARCVDLSLVVPASAPVGRVTSLKVNVANLPTNTQYQCRFGSYGTTDAAQLVDGVRCNTPSSNLLPSILGPQGVGCPALLNTTVLLSIGTRRNFNLNARNLQPIPSGNVGYECLLNVDGTQLVLLGRRIASNSLECIAPLQPYNYGKSVESIQANLQIRYLGRLLIYNEGNVTVTLYNCRFGRSDCSVCLAAKQTKGYDCGWCQYPSQSLQSSICTHVQQCSFPGNIQSQSCPGPNINSVMPLRGPIEGGTVINITGTNLGIQFSDITRITVAGLNCKPLRDGYVVSYSIYCNTSASSSDIQGQVTVNIRGVSASYIRNWQYVRTSVSSIYPLKGPESGGTNVKITGQNLNAGLTAKVIIADKACNITKRTATVIECLTSQTNVTGSSQSSKRSIMKRDITSSVTVQIDAAVITSAQKFTYTEDPTFVAMYPNRAFPAGGLNLTVYGTNLDSVISPRIIISTGVQQQTTASSICNNNFPNGAMMRCPFPNITELSNGLNSFTAYISLIMDGVTSLKQLYIYNEEGSKLYYTPNPSINAFANDEASVGSNLILTMTGTNLNRAANTTDYNILIGGQKCAVSTLNQTHLTCTTTQLQSKIVQVTVTVGNLIFRPGKVQFFSAEQQIRTTIIIAVTTSVAIILVIIIPLIFLYRRKSAQNRRTKETLQTRLDRMESQVALECKTAFAELQTDVSEYLKSDLSNFSIPYLPFNGYAIKILFPDNEEYAVHHFLNQREGRRYDDDDAVLLFADLLYKKKFLKIYLHTIENQQDFSMKDRCNVASLLMVALQHRMGYVTEILCHLLRELIHKSVAKNHPKLILRRTECIAEKLLTNWLSFFFYPYLFGSIGDSLYVLYQAIKQQVDKGPVDEITADAKHSLSEDKLIRQNIDYQTLTLSAHFERTTELVKVLDCDSITQTKEKILDAIYKSAAYSRRTPAEEIDLEWIRDTPSGLVRIILKNEDDSSNISGRWKRINTLKHYQIPDGASVVVIPRTSASSLSVSSNSSTRYPVSSRSLLGRLSVDENGETHYNLWHLIKPMDENSTDPNANKLVSEVFLTRLLSTKHILQTFVDDLFSQMFTVPQTLYHFPKVIKYLFDFLDYEAFKLGFTTENDVAHTWKNNCLPLRFYINIVKNPHHAFDVNKSGTVDSCLSVIAQAFMDSCSITDNRLGKDSPSNKLLYARETSDYKARVQKFYADIQYMPPVSLDELLHTHEDMMRRFRVKRNFNSLNAVHELFTYATKYITELRLALEDAGMPSLADKLALLIKKSKYESEC</sequence>
<dbReference type="PANTHER" id="PTHR22625">
    <property type="entry name" value="PLEXIN"/>
    <property type="match status" value="1"/>
</dbReference>
<dbReference type="GO" id="GO:0005886">
    <property type="term" value="C:plasma membrane"/>
    <property type="evidence" value="ECO:0000318"/>
    <property type="project" value="GO_Central"/>
</dbReference>
<evidence type="ECO:0000313" key="15">
    <source>
        <dbReference type="EMBL" id="EDV25223.1"/>
    </source>
</evidence>
<dbReference type="EMBL" id="DS985245">
    <property type="protein sequence ID" value="EDV25223.1"/>
    <property type="molecule type" value="Genomic_DNA"/>
</dbReference>
<dbReference type="SUPFAM" id="SSF101912">
    <property type="entry name" value="Sema domain"/>
    <property type="match status" value="1"/>
</dbReference>
<protein>
    <recommendedName>
        <fullName evidence="14">Sema domain-containing protein</fullName>
    </recommendedName>
</protein>
<dbReference type="InterPro" id="IPR002909">
    <property type="entry name" value="IPT_dom"/>
</dbReference>
<feature type="domain" description="Sema" evidence="14">
    <location>
        <begin position="8"/>
        <end position="483"/>
    </location>
</feature>
<dbReference type="InterPro" id="IPR015943">
    <property type="entry name" value="WD40/YVTN_repeat-like_dom_sf"/>
</dbReference>
<dbReference type="Gene3D" id="2.130.10.10">
    <property type="entry name" value="YVTN repeat-like/Quinoprotein amine dehydrogenase"/>
    <property type="match status" value="1"/>
</dbReference>
<dbReference type="InterPro" id="IPR046800">
    <property type="entry name" value="Plexin_RBD"/>
</dbReference>
<feature type="signal peptide" evidence="13">
    <location>
        <begin position="1"/>
        <end position="19"/>
    </location>
</feature>
<proteinExistence type="inferred from homology"/>
<evidence type="ECO:0000256" key="2">
    <source>
        <dbReference type="ARBA" id="ARBA00010297"/>
    </source>
</evidence>
<dbReference type="eggNOG" id="KOG3610">
    <property type="taxonomic scope" value="Eukaryota"/>
</dbReference>
<gene>
    <name evidence="15" type="ORF">TRIADDRAFT_56943</name>
</gene>
<dbReference type="InParanoid" id="B3RWZ9"/>
<dbReference type="InterPro" id="IPR014756">
    <property type="entry name" value="Ig_E-set"/>
</dbReference>
<keyword evidence="10" id="KW-0325">Glycoprotein</keyword>
<dbReference type="Pfam" id="PF08337">
    <property type="entry name" value="Plexin_cytopl"/>
    <property type="match status" value="1"/>
</dbReference>
<dbReference type="SUPFAM" id="SSF103575">
    <property type="entry name" value="Plexin repeat"/>
    <property type="match status" value="1"/>
</dbReference>
<evidence type="ECO:0000256" key="7">
    <source>
        <dbReference type="ARBA" id="ARBA00022989"/>
    </source>
</evidence>
<comment type="similarity">
    <text evidence="2">Belongs to the plexin family.</text>
</comment>
<dbReference type="SUPFAM" id="SSF81296">
    <property type="entry name" value="E set domains"/>
    <property type="match status" value="4"/>
</dbReference>
<dbReference type="Pfam" id="PF20170">
    <property type="entry name" value="Plexin_RBD"/>
    <property type="match status" value="1"/>
</dbReference>
<dbReference type="Pfam" id="PF01403">
    <property type="entry name" value="Sema"/>
    <property type="match status" value="1"/>
</dbReference>
<dbReference type="InterPro" id="IPR013783">
    <property type="entry name" value="Ig-like_fold"/>
</dbReference>